<comment type="caution">
    <text evidence="2">The sequence shown here is derived from an EMBL/GenBank/DDBJ whole genome shotgun (WGS) entry which is preliminary data.</text>
</comment>
<reference evidence="2 3" key="1">
    <citation type="submission" date="2016-01" db="EMBL/GenBank/DDBJ databases">
        <authorList>
            <person name="Mitreva M."/>
            <person name="Pepin K.H."/>
            <person name="Mihindukulasuriya K.A."/>
            <person name="Fulton R."/>
            <person name="Fronick C."/>
            <person name="O'Laughlin M."/>
            <person name="Miner T."/>
            <person name="Herter B."/>
            <person name="Rosa B.A."/>
            <person name="Cordes M."/>
            <person name="Tomlinson C."/>
            <person name="Wollam A."/>
            <person name="Palsikar V.B."/>
            <person name="Mardis E.R."/>
            <person name="Wilson R.K."/>
        </authorList>
    </citation>
    <scope>NUCLEOTIDE SEQUENCE [LARGE SCALE GENOMIC DNA]</scope>
    <source>
        <strain evidence="2 3">DNF00696</strain>
    </source>
</reference>
<protein>
    <submittedName>
        <fullName evidence="2">Uncharacterized protein</fullName>
    </submittedName>
</protein>
<dbReference type="RefSeq" id="WP_060920874.1">
    <property type="nucleotide sequence ID" value="NZ_JAHAIW010000001.1"/>
</dbReference>
<dbReference type="Proteomes" id="UP000070572">
    <property type="component" value="Unassembled WGS sequence"/>
</dbReference>
<dbReference type="EMBL" id="LSDN01000028">
    <property type="protein sequence ID" value="KXB79263.1"/>
    <property type="molecule type" value="Genomic_DNA"/>
</dbReference>
<proteinExistence type="predicted"/>
<evidence type="ECO:0000256" key="1">
    <source>
        <dbReference type="SAM" id="MobiDB-lite"/>
    </source>
</evidence>
<accession>A0AB34WX40</accession>
<organism evidence="2 3">
    <name type="scientific">Varibaculum cambriense</name>
    <dbReference type="NCBI Taxonomy" id="184870"/>
    <lineage>
        <taxon>Bacteria</taxon>
        <taxon>Bacillati</taxon>
        <taxon>Actinomycetota</taxon>
        <taxon>Actinomycetes</taxon>
        <taxon>Actinomycetales</taxon>
        <taxon>Actinomycetaceae</taxon>
        <taxon>Varibaculum</taxon>
    </lineage>
</organism>
<evidence type="ECO:0000313" key="2">
    <source>
        <dbReference type="EMBL" id="KXB79263.1"/>
    </source>
</evidence>
<evidence type="ECO:0000313" key="3">
    <source>
        <dbReference type="Proteomes" id="UP000070572"/>
    </source>
</evidence>
<name>A0AB34WX40_9ACTO</name>
<feature type="compositionally biased region" description="Pro residues" evidence="1">
    <location>
        <begin position="220"/>
        <end position="229"/>
    </location>
</feature>
<dbReference type="AlphaFoldDB" id="A0AB34WX40"/>
<gene>
    <name evidence="2" type="ORF">HMPREF1862_01883</name>
</gene>
<feature type="region of interest" description="Disordered" evidence="1">
    <location>
        <begin position="211"/>
        <end position="301"/>
    </location>
</feature>
<sequence>MALFELESGRLIPAQFGTPVGHGLEMDVLESIRSQVLEVIDRPLFPVAWAGDGGESGTGPHSLTALDASGQVVSVEVLSRLDPVSLVAAISRLGQVSGLGWMDLASQYPGGVQAFQTGWAEFREAMPPNTQPGPRLFLVVGEIDEGCYSALGVLFASGIEIHQISSRQMSNGRRFLEVAQITSSSISYTRPQIGGHRAPAPQISWHVDDESALAEAQVSPVPPAPPAPPVSEDISEDASLTEQELARAEAVQSPVPAAESVTPQQENLEEEPVAEVESSAGESERLEQESSPETTDEEDVATSFAAPQLLQKDAEGLRSISSLVGQDTVLLWSDDRGRICEALLKEEGVIDPGDGQLTDQVQAAFEQVGGNSDLDAWEAFRIGNLEGPTLAEAIAEVNAEIERHASSHDRKHGH</sequence>